<name>A0A6N9UCI5_9ACTN</name>
<evidence type="ECO:0000256" key="1">
    <source>
        <dbReference type="SAM" id="MobiDB-lite"/>
    </source>
</evidence>
<dbReference type="AlphaFoldDB" id="A0A6N9UCI5"/>
<comment type="caution">
    <text evidence="2">The sequence shown here is derived from an EMBL/GenBank/DDBJ whole genome shotgun (WGS) entry which is preliminary data.</text>
</comment>
<keyword evidence="3" id="KW-1185">Reference proteome</keyword>
<reference evidence="2 3" key="1">
    <citation type="submission" date="2020-01" db="EMBL/GenBank/DDBJ databases">
        <title>Insect and environment-associated Actinomycetes.</title>
        <authorList>
            <person name="Currrie C."/>
            <person name="Chevrette M."/>
            <person name="Carlson C."/>
            <person name="Stubbendieck R."/>
            <person name="Wendt-Pienkowski E."/>
        </authorList>
    </citation>
    <scope>NUCLEOTIDE SEQUENCE [LARGE SCALE GENOMIC DNA]</scope>
    <source>
        <strain evidence="2 3">SID14172</strain>
    </source>
</reference>
<dbReference type="Proteomes" id="UP000469545">
    <property type="component" value="Unassembled WGS sequence"/>
</dbReference>
<protein>
    <submittedName>
        <fullName evidence="2">Uncharacterized protein</fullName>
    </submittedName>
</protein>
<dbReference type="EMBL" id="JAAGMB010000032">
    <property type="protein sequence ID" value="NEB15254.1"/>
    <property type="molecule type" value="Genomic_DNA"/>
</dbReference>
<gene>
    <name evidence="2" type="ORF">G3I46_01770</name>
</gene>
<sequence>TGPRVSGSGARGGVETAVAAAQEASRSRIDTPADAGDWDSGRPCGWAWDMDDMDAS</sequence>
<evidence type="ECO:0000313" key="3">
    <source>
        <dbReference type="Proteomes" id="UP000469545"/>
    </source>
</evidence>
<evidence type="ECO:0000313" key="2">
    <source>
        <dbReference type="EMBL" id="NEB15254.1"/>
    </source>
</evidence>
<proteinExistence type="predicted"/>
<accession>A0A6N9UCI5</accession>
<feature type="non-terminal residue" evidence="2">
    <location>
        <position position="1"/>
    </location>
</feature>
<feature type="region of interest" description="Disordered" evidence="1">
    <location>
        <begin position="1"/>
        <end position="43"/>
    </location>
</feature>
<organism evidence="2 3">
    <name type="scientific">Streptomyces coelicoflavus</name>
    <dbReference type="NCBI Taxonomy" id="285562"/>
    <lineage>
        <taxon>Bacteria</taxon>
        <taxon>Bacillati</taxon>
        <taxon>Actinomycetota</taxon>
        <taxon>Actinomycetes</taxon>
        <taxon>Kitasatosporales</taxon>
        <taxon>Streptomycetaceae</taxon>
        <taxon>Streptomyces</taxon>
    </lineage>
</organism>